<gene>
    <name evidence="2" type="ORF">GE115_01670</name>
</gene>
<comment type="caution">
    <text evidence="2">The sequence shown here is derived from an EMBL/GenBank/DDBJ whole genome shotgun (WGS) entry which is preliminary data.</text>
</comment>
<name>A0A6I2F874_9MICO</name>
<dbReference type="InterPro" id="IPR003477">
    <property type="entry name" value="PemK-like"/>
</dbReference>
<dbReference type="SUPFAM" id="SSF50118">
    <property type="entry name" value="Cell growth inhibitor/plasmid maintenance toxic component"/>
    <property type="match status" value="1"/>
</dbReference>
<sequence>MTGTSRAAEAPSRARTDASPQTDASRRATALLEASPGQAGEDATIELDPSRIGPVRFAYAPDRDGDPDPGEIVWTWVPYEERDGRGKDRPVAIVAAGAAGEFLAVQLTSKAHDGDADHVALGTGDWDASGRPSWARIDRVFRVRTGGMRREGATLDAVRFARLTEALEARYGWR</sequence>
<dbReference type="GO" id="GO:0003677">
    <property type="term" value="F:DNA binding"/>
    <property type="evidence" value="ECO:0007669"/>
    <property type="project" value="InterPro"/>
</dbReference>
<dbReference type="EMBL" id="WJIF01000001">
    <property type="protein sequence ID" value="MRG58586.1"/>
    <property type="molecule type" value="Genomic_DNA"/>
</dbReference>
<accession>A0A6I2F874</accession>
<feature type="region of interest" description="Disordered" evidence="1">
    <location>
        <begin position="1"/>
        <end position="51"/>
    </location>
</feature>
<evidence type="ECO:0000256" key="1">
    <source>
        <dbReference type="SAM" id="MobiDB-lite"/>
    </source>
</evidence>
<reference evidence="2 3" key="1">
    <citation type="submission" date="2019-10" db="EMBL/GenBank/DDBJ databases">
        <authorList>
            <person name="Nie G."/>
            <person name="Ming H."/>
            <person name="Yi B."/>
        </authorList>
    </citation>
    <scope>NUCLEOTIDE SEQUENCE [LARGE SCALE GENOMIC DNA]</scope>
    <source>
        <strain evidence="2 3">CFH 90414</strain>
    </source>
</reference>
<dbReference type="Proteomes" id="UP000431080">
    <property type="component" value="Unassembled WGS sequence"/>
</dbReference>
<evidence type="ECO:0000313" key="2">
    <source>
        <dbReference type="EMBL" id="MRG58586.1"/>
    </source>
</evidence>
<dbReference type="Pfam" id="PF02452">
    <property type="entry name" value="PemK_toxin"/>
    <property type="match status" value="1"/>
</dbReference>
<protein>
    <submittedName>
        <fullName evidence="2">Type II toxin-antitoxin system PemK/MazF family toxin</fullName>
    </submittedName>
</protein>
<keyword evidence="3" id="KW-1185">Reference proteome</keyword>
<evidence type="ECO:0000313" key="3">
    <source>
        <dbReference type="Proteomes" id="UP000431080"/>
    </source>
</evidence>
<dbReference type="AlphaFoldDB" id="A0A6I2F874"/>
<proteinExistence type="predicted"/>
<organism evidence="2 3">
    <name type="scientific">Agromyces agglutinans</name>
    <dbReference type="NCBI Taxonomy" id="2662258"/>
    <lineage>
        <taxon>Bacteria</taxon>
        <taxon>Bacillati</taxon>
        <taxon>Actinomycetota</taxon>
        <taxon>Actinomycetes</taxon>
        <taxon>Micrococcales</taxon>
        <taxon>Microbacteriaceae</taxon>
        <taxon>Agromyces</taxon>
    </lineage>
</organism>